<comment type="cofactor">
    <cofactor evidence="1">
        <name>FAD</name>
        <dbReference type="ChEBI" id="CHEBI:57692"/>
    </cofactor>
</comment>
<sequence length="396" mass="43828">MQQQHYDVIIGGGAMNGLTLALTLDTLSASRLRIAVIEKRQRSQQQGVGFDSRCVALSDGTCRKLKRIRFDQQQTLWDRVQTFAEPIKQVHVSERGHSGIVEINAAEMHLTQLGVVVALQNMGDTFTAALANKANIDFISPYFIQQIDYGTDQIAVTLDNQMRLTGKLLVAADGSDSQIAQLAGIACNEEFDYQQSAIIANVITSMPHQGRAFERFTPEGPIALLPMADNMMSLVFCTKTPEALLALDNQSFLQQLQQRFGWRLGKFQSVSKRYAYPLKLKRSTALIGNRLALVGNAAQTLHPVAGQGFNLGIRDVFALAEAIINAQEIGSAEMLQQYQQHRLQDQQRIIGLTTNLVQIFSNELLPLQVLRNLGLTALSHCSALRHTFVQPTLGRI</sequence>
<keyword evidence="6" id="KW-0560">Oxidoreductase</keyword>
<dbReference type="Gene3D" id="3.50.50.60">
    <property type="entry name" value="FAD/NAD(P)-binding domain"/>
    <property type="match status" value="2"/>
</dbReference>
<dbReference type="PANTHER" id="PTHR43876:SF8">
    <property type="entry name" value="2-OCTAPRENYL-6-METHOXYPHENOL HYDROXYLASE"/>
    <property type="match status" value="1"/>
</dbReference>
<comment type="similarity">
    <text evidence="3">Belongs to the UbiH/COQ6 family.</text>
</comment>
<dbReference type="PRINTS" id="PR00420">
    <property type="entry name" value="RNGMNOXGNASE"/>
</dbReference>
<dbReference type="SUPFAM" id="SSF51905">
    <property type="entry name" value="FAD/NAD(P)-binding domain"/>
    <property type="match status" value="1"/>
</dbReference>
<evidence type="ECO:0000256" key="5">
    <source>
        <dbReference type="ARBA" id="ARBA00022827"/>
    </source>
</evidence>
<dbReference type="GO" id="GO:0071949">
    <property type="term" value="F:FAD binding"/>
    <property type="evidence" value="ECO:0007669"/>
    <property type="project" value="InterPro"/>
</dbReference>
<dbReference type="PANTHER" id="PTHR43876">
    <property type="entry name" value="UBIQUINONE BIOSYNTHESIS MONOOXYGENASE COQ6, MITOCHONDRIAL"/>
    <property type="match status" value="1"/>
</dbReference>
<feature type="domain" description="FAD-binding" evidence="8">
    <location>
        <begin position="7"/>
        <end position="349"/>
    </location>
</feature>
<evidence type="ECO:0000256" key="3">
    <source>
        <dbReference type="ARBA" id="ARBA00005349"/>
    </source>
</evidence>
<evidence type="ECO:0000256" key="2">
    <source>
        <dbReference type="ARBA" id="ARBA00004749"/>
    </source>
</evidence>
<accession>A0A1A7NNC1</accession>
<dbReference type="GO" id="GO:0008681">
    <property type="term" value="F:2-octaprenyl-6-methoxyphenol hydroxylase activity"/>
    <property type="evidence" value="ECO:0007669"/>
    <property type="project" value="InterPro"/>
</dbReference>
<dbReference type="RefSeq" id="WP_066109773.1">
    <property type="nucleotide sequence ID" value="NZ_JTJL01000060.1"/>
</dbReference>
<dbReference type="NCBIfam" id="TIGR01984">
    <property type="entry name" value="UbiH"/>
    <property type="match status" value="1"/>
</dbReference>
<reference evidence="9 10" key="1">
    <citation type="submission" date="2014-11" db="EMBL/GenBank/DDBJ databases">
        <title>Pan-genome of Gallibacterium spp.</title>
        <authorList>
            <person name="Kudirkiene E."/>
            <person name="Bojesen A.M."/>
        </authorList>
    </citation>
    <scope>NUCLEOTIDE SEQUENCE [LARGE SCALE GENOMIC DNA]</scope>
    <source>
        <strain evidence="9 10">F150</strain>
    </source>
</reference>
<dbReference type="NCBIfam" id="NF004356">
    <property type="entry name" value="PRK05732.1"/>
    <property type="match status" value="1"/>
</dbReference>
<evidence type="ECO:0000313" key="10">
    <source>
        <dbReference type="Proteomes" id="UP000092649"/>
    </source>
</evidence>
<dbReference type="PATRIC" id="fig|505341.3.peg.2048"/>
<dbReference type="Pfam" id="PF01494">
    <property type="entry name" value="FAD_binding_3"/>
    <property type="match status" value="1"/>
</dbReference>
<dbReference type="InterPro" id="IPR036188">
    <property type="entry name" value="FAD/NAD-bd_sf"/>
</dbReference>
<dbReference type="InterPro" id="IPR002938">
    <property type="entry name" value="FAD-bd"/>
</dbReference>
<keyword evidence="7" id="KW-0503">Monooxygenase</keyword>
<dbReference type="InterPro" id="IPR051205">
    <property type="entry name" value="UbiH/COQ6_monooxygenase"/>
</dbReference>
<comment type="caution">
    <text evidence="9">The sequence shown here is derived from an EMBL/GenBank/DDBJ whole genome shotgun (WGS) entry which is preliminary data.</text>
</comment>
<dbReference type="GO" id="GO:0006744">
    <property type="term" value="P:ubiquinone biosynthetic process"/>
    <property type="evidence" value="ECO:0007669"/>
    <property type="project" value="UniProtKB-UniPathway"/>
</dbReference>
<name>A0A1A7NNC1_9PAST</name>
<organism evidence="9 10">
    <name type="scientific">Gallibacterium salpingitidis</name>
    <dbReference type="NCBI Taxonomy" id="505341"/>
    <lineage>
        <taxon>Bacteria</taxon>
        <taxon>Pseudomonadati</taxon>
        <taxon>Pseudomonadota</taxon>
        <taxon>Gammaproteobacteria</taxon>
        <taxon>Pasteurellales</taxon>
        <taxon>Pasteurellaceae</taxon>
        <taxon>Gallibacterium</taxon>
    </lineage>
</organism>
<keyword evidence="5" id="KW-0274">FAD</keyword>
<dbReference type="AlphaFoldDB" id="A0A1A7NNC1"/>
<evidence type="ECO:0000256" key="7">
    <source>
        <dbReference type="ARBA" id="ARBA00023033"/>
    </source>
</evidence>
<evidence type="ECO:0000256" key="4">
    <source>
        <dbReference type="ARBA" id="ARBA00022630"/>
    </source>
</evidence>
<dbReference type="InterPro" id="IPR011295">
    <property type="entry name" value="UbiH"/>
</dbReference>
<gene>
    <name evidence="9" type="ORF">QS62_10235</name>
</gene>
<comment type="pathway">
    <text evidence="2">Cofactor biosynthesis; ubiquinone biosynthesis.</text>
</comment>
<evidence type="ECO:0000313" key="9">
    <source>
        <dbReference type="EMBL" id="OBW91647.1"/>
    </source>
</evidence>
<dbReference type="UniPathway" id="UPA00232"/>
<protein>
    <submittedName>
        <fullName evidence="9">2-octaprenyl-6-methoxyphenyl hydroxylase</fullName>
    </submittedName>
</protein>
<dbReference type="PROSITE" id="PS01304">
    <property type="entry name" value="UBIH"/>
    <property type="match status" value="1"/>
</dbReference>
<evidence type="ECO:0000256" key="6">
    <source>
        <dbReference type="ARBA" id="ARBA00023002"/>
    </source>
</evidence>
<dbReference type="NCBIfam" id="TIGR01988">
    <property type="entry name" value="Ubi-OHases"/>
    <property type="match status" value="1"/>
</dbReference>
<dbReference type="EMBL" id="JTJL01000060">
    <property type="protein sequence ID" value="OBW91647.1"/>
    <property type="molecule type" value="Genomic_DNA"/>
</dbReference>
<proteinExistence type="inferred from homology"/>
<dbReference type="OrthoDB" id="9769565at2"/>
<dbReference type="InterPro" id="IPR018168">
    <property type="entry name" value="Ubi_Hdrlase_CS"/>
</dbReference>
<evidence type="ECO:0000259" key="8">
    <source>
        <dbReference type="Pfam" id="PF01494"/>
    </source>
</evidence>
<keyword evidence="4" id="KW-0285">Flavoprotein</keyword>
<dbReference type="Proteomes" id="UP000092649">
    <property type="component" value="Unassembled WGS sequence"/>
</dbReference>
<evidence type="ECO:0000256" key="1">
    <source>
        <dbReference type="ARBA" id="ARBA00001974"/>
    </source>
</evidence>
<dbReference type="InterPro" id="IPR010971">
    <property type="entry name" value="UbiH/COQ6"/>
</dbReference>
<keyword evidence="10" id="KW-1185">Reference proteome</keyword>